<gene>
    <name evidence="2" type="ORF">GPDM_06765</name>
</gene>
<proteinExistence type="predicted"/>
<dbReference type="InterPro" id="IPR018728">
    <property type="entry name" value="DUF2268"/>
</dbReference>
<dbReference type="RefSeq" id="WP_008430087.1">
    <property type="nucleotide sequence ID" value="NZ_AEPB01000022.1"/>
</dbReference>
<protein>
    <recommendedName>
        <fullName evidence="1">DUF2268 domain-containing protein</fullName>
    </recommendedName>
</protein>
<dbReference type="Pfam" id="PF10026">
    <property type="entry name" value="DUF2268"/>
    <property type="match status" value="1"/>
</dbReference>
<accession>E7RFV5</accession>
<sequence length="275" mass="32542">MKISGKNKLIEVIPRLEHMENFLEAIILHPETNRIDLFLEIFNLSREELELISFFGIFNLENDIEMLETQLNKLRNLAYEEFIRDELMLLQKEFPVSKTIEFELFILDEQDQFVREKLGGVSAFTDWSGKLFFAVLPDAQVRSTLRSVINHEYHHHWRTHALAITEQNQTLMDRLILEGLAEYFVKIRLGEAYLGPYKDALTEKQAENLWESMYKSRRNELGERTDVYMFGSKKENLPYWGGYSIGYYLVKWYLEKNEGSSIEYMTSLASEKFSF</sequence>
<dbReference type="AlphaFoldDB" id="E7RFV5"/>
<organism evidence="2 3">
    <name type="scientific">Planococcus donghaensis MPA1U2</name>
    <dbReference type="NCBI Taxonomy" id="933115"/>
    <lineage>
        <taxon>Bacteria</taxon>
        <taxon>Bacillati</taxon>
        <taxon>Bacillota</taxon>
        <taxon>Bacilli</taxon>
        <taxon>Bacillales</taxon>
        <taxon>Caryophanaceae</taxon>
        <taxon>Planococcus</taxon>
    </lineage>
</organism>
<evidence type="ECO:0000313" key="3">
    <source>
        <dbReference type="Proteomes" id="UP000003052"/>
    </source>
</evidence>
<dbReference type="Proteomes" id="UP000003052">
    <property type="component" value="Unassembled WGS sequence"/>
</dbReference>
<feature type="domain" description="DUF2268" evidence="1">
    <location>
        <begin position="93"/>
        <end position="273"/>
    </location>
</feature>
<evidence type="ECO:0000313" key="2">
    <source>
        <dbReference type="EMBL" id="EGA90225.1"/>
    </source>
</evidence>
<dbReference type="eggNOG" id="COG5504">
    <property type="taxonomic scope" value="Bacteria"/>
</dbReference>
<reference evidence="2 3" key="1">
    <citation type="journal article" date="2011" name="J. Bacteriol.">
        <title>The Draft Genome of Planococcus donghaensis MPA1U2 Reveals Nonsporulation Pathways Controlled by a Conserved Spo0A Regulon.</title>
        <authorList>
            <person name="Pearson M.D."/>
            <person name="Noller H.F."/>
        </authorList>
    </citation>
    <scope>NUCLEOTIDE SEQUENCE [LARGE SCALE GENOMIC DNA]</scope>
    <source>
        <strain evidence="2 3">MPA1U2</strain>
    </source>
</reference>
<name>E7RFV5_9BACL</name>
<evidence type="ECO:0000259" key="1">
    <source>
        <dbReference type="Pfam" id="PF10026"/>
    </source>
</evidence>
<comment type="caution">
    <text evidence="2">The sequence shown here is derived from an EMBL/GenBank/DDBJ whole genome shotgun (WGS) entry which is preliminary data.</text>
</comment>
<dbReference type="EMBL" id="AEPB01000022">
    <property type="protein sequence ID" value="EGA90225.1"/>
    <property type="molecule type" value="Genomic_DNA"/>
</dbReference>